<dbReference type="GO" id="GO:0016887">
    <property type="term" value="F:ATP hydrolysis activity"/>
    <property type="evidence" value="ECO:0007669"/>
    <property type="project" value="InterPro"/>
</dbReference>
<dbReference type="EMBL" id="CM001555">
    <property type="protein sequence ID" value="EJG07276.1"/>
    <property type="molecule type" value="Genomic_DNA"/>
</dbReference>
<dbReference type="Proteomes" id="UP000005095">
    <property type="component" value="Chromosome"/>
</dbReference>
<dbReference type="HOGENOM" id="CLU_353612_0_0_2"/>
<dbReference type="InterPro" id="IPR038729">
    <property type="entry name" value="Rad50/SbcC_AAA"/>
</dbReference>
<dbReference type="OrthoDB" id="25344at2157"/>
<dbReference type="PANTHER" id="PTHR32182:SF0">
    <property type="entry name" value="DNA REPLICATION AND REPAIR PROTEIN RECF"/>
    <property type="match status" value="1"/>
</dbReference>
<dbReference type="GO" id="GO:0006302">
    <property type="term" value="P:double-strand break repair"/>
    <property type="evidence" value="ECO:0007669"/>
    <property type="project" value="InterPro"/>
</dbReference>
<dbReference type="InterPro" id="IPR027417">
    <property type="entry name" value="P-loop_NTPase"/>
</dbReference>
<reference evidence="2 3" key="1">
    <citation type="submission" date="2011-08" db="EMBL/GenBank/DDBJ databases">
        <title>The complete genome of Methanofollis liminatans DSM 4140.</title>
        <authorList>
            <consortium name="US DOE Joint Genome Institute (JGI-PGF)"/>
            <person name="Lucas S."/>
            <person name="Han J."/>
            <person name="Lapidus A."/>
            <person name="Bruce D."/>
            <person name="Goodwin L."/>
            <person name="Pitluck S."/>
            <person name="Peters L."/>
            <person name="Kyrpides N."/>
            <person name="Mavromatis K."/>
            <person name="Ivanova N."/>
            <person name="Mikhailova N."/>
            <person name="Lu M."/>
            <person name="Detter J.C."/>
            <person name="Tapia R."/>
            <person name="Han C."/>
            <person name="Land M."/>
            <person name="Hauser L."/>
            <person name="Markowitz V."/>
            <person name="Cheng J.-F."/>
            <person name="Hugenholtz P."/>
            <person name="Woyke T."/>
            <person name="Wu D."/>
            <person name="Spring S."/>
            <person name="Schuler E."/>
            <person name="Brambilla E."/>
            <person name="Klenk H.-P."/>
            <person name="Eisen J.A."/>
        </authorList>
    </citation>
    <scope>NUCLEOTIDE SEQUENCE [LARGE SCALE GENOMIC DNA]</scope>
    <source>
        <strain evidence="2 3">DSM 4140</strain>
    </source>
</reference>
<dbReference type="GO" id="GO:0000731">
    <property type="term" value="P:DNA synthesis involved in DNA repair"/>
    <property type="evidence" value="ECO:0007669"/>
    <property type="project" value="TreeGrafter"/>
</dbReference>
<evidence type="ECO:0000313" key="3">
    <source>
        <dbReference type="Proteomes" id="UP000005095"/>
    </source>
</evidence>
<evidence type="ECO:0000259" key="1">
    <source>
        <dbReference type="Pfam" id="PF13476"/>
    </source>
</evidence>
<proteinExistence type="predicted"/>
<dbReference type="SUPFAM" id="SSF52540">
    <property type="entry name" value="P-loop containing nucleoside triphosphate hydrolases"/>
    <property type="match status" value="1"/>
</dbReference>
<dbReference type="Gene3D" id="3.40.50.300">
    <property type="entry name" value="P-loop containing nucleotide triphosphate hydrolases"/>
    <property type="match status" value="2"/>
</dbReference>
<evidence type="ECO:0000313" key="2">
    <source>
        <dbReference type="EMBL" id="EJG07276.1"/>
    </source>
</evidence>
<organism evidence="2 3">
    <name type="scientific">Methanofollis liminatans DSM 4140</name>
    <dbReference type="NCBI Taxonomy" id="28892"/>
    <lineage>
        <taxon>Archaea</taxon>
        <taxon>Methanobacteriati</taxon>
        <taxon>Methanobacteriota</taxon>
        <taxon>Stenosarchaea group</taxon>
        <taxon>Methanomicrobia</taxon>
        <taxon>Methanomicrobiales</taxon>
        <taxon>Methanomicrobiaceae</taxon>
        <taxon>Methanofollis</taxon>
    </lineage>
</organism>
<dbReference type="STRING" id="28892.Metli_1321"/>
<dbReference type="RefSeq" id="WP_004038969.1">
    <property type="nucleotide sequence ID" value="NZ_CM001555.1"/>
</dbReference>
<dbReference type="PANTHER" id="PTHR32182">
    <property type="entry name" value="DNA REPLICATION AND REPAIR PROTEIN RECF"/>
    <property type="match status" value="1"/>
</dbReference>
<dbReference type="AlphaFoldDB" id="J0S0A4"/>
<sequence length="799" mass="91629">MLRLKRLKVKNCRGIIDGPDVVFGTGGAVICGDNGTGKSSYIDALEKVLTGKCSSLDIGAQELSWKKQGTHIRSDSNPEIQMILTDGNKDETVSLGKSTESFPKDVQKFLKASQESKFILRRRILLDFIEAKPAQRYKAIEGFLNVDRYVAFEQKLIDHKKDLEKGVKELDDKISQNKQEIRKILKIDPKIPITKECLIEQFNICLKDAGIREVTDFEEFEVCVGIIDADLRSFQNISQWQGIIDFSKELANAPSYSEVIRSEEEYYSASKEFKIESGTLKGQLYEKVLQDGLRWIKEDALEQCPLCNSPINADEIQKFVQQKINEHKSIIASKNICNAKYNLFFQAISNYAKFLEKTRRTWDELLKVPLIDRYDTFQKVIEEIVASNSKISEPEKIEQELARLLEFDGNAIIHSMKEVIDERCASSPDIDRYKKLIDLKNSIAAVLLHHSTIQGSINTKNNTKVVSEQITQISEYATKARKEAIKILMSEIGKVTNEYYQYIHPGESIGSPAFELPDGGSGSIKIISEFYGTEDDPRGHYSEGHVDSLGLCIFLAIRRFQYNQNPNLSLLVLDDVLQSVDAGHRRKTAEMIFEKFNDHQIVITTHDLLWFEYLKQASKRHMRSKKLKYYKISDWNIDTGPIFGDHLNDYEWLISKNAGKSNPQDKAIKAGRVLEEILQNLCNNLNVSVRFSLSSKYTIDPLWNAFYSKSKEFNSFYSSNKKCLDTIEKTRTMRNWAGAHWNSWATNLTESEAREFCDAVIGFRKGVFCEHCNEFIRRISEIDNLWSCKCEKIRYKKGE</sequence>
<name>J0S0A4_9EURY</name>
<keyword evidence="3" id="KW-1185">Reference proteome</keyword>
<accession>J0S0A4</accession>
<feature type="domain" description="Rad50/SbcC-type AAA" evidence="1">
    <location>
        <begin position="6"/>
        <end position="186"/>
    </location>
</feature>
<dbReference type="Pfam" id="PF13476">
    <property type="entry name" value="AAA_23"/>
    <property type="match status" value="1"/>
</dbReference>
<gene>
    <name evidence="2" type="ORF">Metli_1321</name>
</gene>
<protein>
    <submittedName>
        <fullName evidence="2">SMC domain protein</fullName>
    </submittedName>
</protein>